<gene>
    <name evidence="2" type="ORF">SAMN05216551_101161</name>
</gene>
<dbReference type="InterPro" id="IPR000835">
    <property type="entry name" value="HTH_MarR-typ"/>
</dbReference>
<protein>
    <submittedName>
        <fullName evidence="2">Predicted nucleic acid-binding protein, contains PIN domain</fullName>
    </submittedName>
</protein>
<dbReference type="Gene3D" id="1.10.10.10">
    <property type="entry name" value="Winged helix-like DNA-binding domain superfamily/Winged helix DNA-binding domain"/>
    <property type="match status" value="1"/>
</dbReference>
<proteinExistence type="predicted"/>
<dbReference type="Pfam" id="PF01850">
    <property type="entry name" value="PIN"/>
    <property type="match status" value="1"/>
</dbReference>
<accession>A0A1H2PKT8</accession>
<sequence length="303" mass="32154">MAKTFVDSSVLLHLIDADSRKADLAEQIVREGVTVTPQVIADTIQALQGVLRMSWPDIDEFVQSIGVHTSLHQVSEATVAAACVVAKRTSLAYNDALLVAAAEHAGCRVLYSARLSNAVDTGVDVRVANPFLDTGAPTGARRSKGGGRKTPKARLALLYARPGFLLRRAHQISVAIFEGACGGVGITPGQLSVLTVLSARPGVDQATLSRAIGLDKVTTSHLVRALEARALLTRCPADGRRGVAVALTEAGEALLDRVDPCLDAGYQQLMSALDASDQMQLIALLNRLNARLDDRARTPFHPL</sequence>
<organism evidence="2 3">
    <name type="scientific">Chitinasiproducens palmae</name>
    <dbReference type="NCBI Taxonomy" id="1770053"/>
    <lineage>
        <taxon>Bacteria</taxon>
        <taxon>Pseudomonadati</taxon>
        <taxon>Pseudomonadota</taxon>
        <taxon>Betaproteobacteria</taxon>
        <taxon>Burkholderiales</taxon>
        <taxon>Burkholderiaceae</taxon>
        <taxon>Chitinasiproducens</taxon>
    </lineage>
</organism>
<dbReference type="Proteomes" id="UP000243719">
    <property type="component" value="Unassembled WGS sequence"/>
</dbReference>
<evidence type="ECO:0000313" key="3">
    <source>
        <dbReference type="Proteomes" id="UP000243719"/>
    </source>
</evidence>
<dbReference type="GO" id="GO:0006950">
    <property type="term" value="P:response to stress"/>
    <property type="evidence" value="ECO:0007669"/>
    <property type="project" value="TreeGrafter"/>
</dbReference>
<dbReference type="Pfam" id="PF12802">
    <property type="entry name" value="MarR_2"/>
    <property type="match status" value="1"/>
</dbReference>
<dbReference type="OrthoDB" id="4549026at2"/>
<dbReference type="PANTHER" id="PTHR33164">
    <property type="entry name" value="TRANSCRIPTIONAL REGULATOR, MARR FAMILY"/>
    <property type="match status" value="1"/>
</dbReference>
<dbReference type="PANTHER" id="PTHR33164:SF95">
    <property type="entry name" value="TRANSCRIPTIONAL REGULATOR"/>
    <property type="match status" value="1"/>
</dbReference>
<dbReference type="AlphaFoldDB" id="A0A1H2PKT8"/>
<feature type="domain" description="HTH marR-type" evidence="1">
    <location>
        <begin position="152"/>
        <end position="290"/>
    </location>
</feature>
<evidence type="ECO:0000259" key="1">
    <source>
        <dbReference type="PROSITE" id="PS50995"/>
    </source>
</evidence>
<dbReference type="EMBL" id="FNLO01000001">
    <property type="protein sequence ID" value="SDV46196.1"/>
    <property type="molecule type" value="Genomic_DNA"/>
</dbReference>
<dbReference type="InterPro" id="IPR036388">
    <property type="entry name" value="WH-like_DNA-bd_sf"/>
</dbReference>
<dbReference type="GO" id="GO:0003700">
    <property type="term" value="F:DNA-binding transcription factor activity"/>
    <property type="evidence" value="ECO:0007669"/>
    <property type="project" value="InterPro"/>
</dbReference>
<evidence type="ECO:0000313" key="2">
    <source>
        <dbReference type="EMBL" id="SDV46196.1"/>
    </source>
</evidence>
<dbReference type="SUPFAM" id="SSF88723">
    <property type="entry name" value="PIN domain-like"/>
    <property type="match status" value="1"/>
</dbReference>
<dbReference type="PRINTS" id="PR00598">
    <property type="entry name" value="HTHMARR"/>
</dbReference>
<dbReference type="InterPro" id="IPR036390">
    <property type="entry name" value="WH_DNA-bd_sf"/>
</dbReference>
<keyword evidence="3" id="KW-1185">Reference proteome</keyword>
<dbReference type="RefSeq" id="WP_091903595.1">
    <property type="nucleotide sequence ID" value="NZ_FNLO01000001.1"/>
</dbReference>
<dbReference type="SMART" id="SM00347">
    <property type="entry name" value="HTH_MARR"/>
    <property type="match status" value="1"/>
</dbReference>
<reference evidence="3" key="1">
    <citation type="submission" date="2016-09" db="EMBL/GenBank/DDBJ databases">
        <authorList>
            <person name="Varghese N."/>
            <person name="Submissions S."/>
        </authorList>
    </citation>
    <scope>NUCLEOTIDE SEQUENCE [LARGE SCALE GENOMIC DNA]</scope>
    <source>
        <strain evidence="3">JS23</strain>
    </source>
</reference>
<dbReference type="PROSITE" id="PS50995">
    <property type="entry name" value="HTH_MARR_2"/>
    <property type="match status" value="1"/>
</dbReference>
<dbReference type="InterPro" id="IPR002716">
    <property type="entry name" value="PIN_dom"/>
</dbReference>
<dbReference type="SUPFAM" id="SSF46785">
    <property type="entry name" value="Winged helix' DNA-binding domain"/>
    <property type="match status" value="1"/>
</dbReference>
<dbReference type="InterPro" id="IPR029060">
    <property type="entry name" value="PIN-like_dom_sf"/>
</dbReference>
<dbReference type="STRING" id="1770053.SAMN05216551_101161"/>
<dbReference type="InterPro" id="IPR039422">
    <property type="entry name" value="MarR/SlyA-like"/>
</dbReference>
<name>A0A1H2PKT8_9BURK</name>
<dbReference type="Gene3D" id="3.40.50.1010">
    <property type="entry name" value="5'-nuclease"/>
    <property type="match status" value="1"/>
</dbReference>